<feature type="chain" id="PRO_5046507034" evidence="1">
    <location>
        <begin position="20"/>
        <end position="470"/>
    </location>
</feature>
<dbReference type="EMBL" id="JAOYOD010000001">
    <property type="protein sequence ID" value="MCV9385999.1"/>
    <property type="molecule type" value="Genomic_DNA"/>
</dbReference>
<keyword evidence="3" id="KW-1185">Reference proteome</keyword>
<dbReference type="RefSeq" id="WP_264136786.1">
    <property type="nucleotide sequence ID" value="NZ_JAOYOD010000001.1"/>
</dbReference>
<name>A0ABT3CR45_9BACT</name>
<protein>
    <submittedName>
        <fullName evidence="2">T9SS type A sorting domain-containing protein</fullName>
    </submittedName>
</protein>
<dbReference type="Proteomes" id="UP001300692">
    <property type="component" value="Unassembled WGS sequence"/>
</dbReference>
<dbReference type="Gene3D" id="3.40.50.1820">
    <property type="entry name" value="alpha/beta hydrolase"/>
    <property type="match status" value="1"/>
</dbReference>
<proteinExistence type="predicted"/>
<dbReference type="NCBIfam" id="TIGR04183">
    <property type="entry name" value="Por_Secre_tail"/>
    <property type="match status" value="1"/>
</dbReference>
<reference evidence="2 3" key="1">
    <citation type="submission" date="2022-10" db="EMBL/GenBank/DDBJ databases">
        <title>Comparative genomics and taxonomic characterization of three novel marine species of genus Reichenbachiella exhibiting antioxidant and polysaccharide degradation activities.</title>
        <authorList>
            <person name="Muhammad N."/>
            <person name="Lee Y.-J."/>
            <person name="Ko J."/>
            <person name="Kim S.-G."/>
        </authorList>
    </citation>
    <scope>NUCLEOTIDE SEQUENCE [LARGE SCALE GENOMIC DNA]</scope>
    <source>
        <strain evidence="2 3">ABR2-5</strain>
    </source>
</reference>
<evidence type="ECO:0000313" key="2">
    <source>
        <dbReference type="EMBL" id="MCV9385999.1"/>
    </source>
</evidence>
<comment type="caution">
    <text evidence="2">The sequence shown here is derived from an EMBL/GenBank/DDBJ whole genome shotgun (WGS) entry which is preliminary data.</text>
</comment>
<accession>A0ABT3CR45</accession>
<organism evidence="2 3">
    <name type="scientific">Reichenbachiella ulvae</name>
    <dbReference type="NCBI Taxonomy" id="2980104"/>
    <lineage>
        <taxon>Bacteria</taxon>
        <taxon>Pseudomonadati</taxon>
        <taxon>Bacteroidota</taxon>
        <taxon>Cytophagia</taxon>
        <taxon>Cytophagales</taxon>
        <taxon>Reichenbachiellaceae</taxon>
        <taxon>Reichenbachiella</taxon>
    </lineage>
</organism>
<evidence type="ECO:0000313" key="3">
    <source>
        <dbReference type="Proteomes" id="UP001300692"/>
    </source>
</evidence>
<gene>
    <name evidence="2" type="ORF">N7U62_04955</name>
</gene>
<sequence>MKIIPIYLLLLLIVGQALAQNGTVSKVAIKTQNNKASFLNPRGFVIYLPENFDDSGETKYPVIFWLHGLGKDGDGSLNNLNKIYNDQICEWLKTHDIPFIVFAPQDHNGYFGGAYPSRLTRFVQWATEEYVDNIDFYQLHLAGLSAGGYGIREFIVENDDLYKMFATLTPMSTNLNNANNYAQRIINNDQYVWIHHGTNDSSPNAIGAVENFHNAVQSLDPKRSRLTAYKGMGHSAWEEVYDNTGQGKEQLEGTISGTEYYNWTAEDDTWYEWLTLHTKTHAPSRLKISNTELEDEEAAGTIVGQLSGNGSYPRKYLLVSGEGDADNDKFSINSSNELVIEEATRFIDQSSYQVRVGLSNSEGSYEVPLVISVDGILSADANDYPGGISLYPNPVKVGTHSLILDLDNAYKGQLDYQIVNLSGALVTEGSWIKNSKVFSQPVNIESIERGIFILKLKGNDFQDSIQFIKM</sequence>
<evidence type="ECO:0000256" key="1">
    <source>
        <dbReference type="SAM" id="SignalP"/>
    </source>
</evidence>
<dbReference type="InterPro" id="IPR029058">
    <property type="entry name" value="AB_hydrolase_fold"/>
</dbReference>
<feature type="signal peptide" evidence="1">
    <location>
        <begin position="1"/>
        <end position="19"/>
    </location>
</feature>
<dbReference type="SUPFAM" id="SSF53474">
    <property type="entry name" value="alpha/beta-Hydrolases"/>
    <property type="match status" value="1"/>
</dbReference>
<keyword evidence="1" id="KW-0732">Signal</keyword>
<dbReference type="InterPro" id="IPR026444">
    <property type="entry name" value="Secre_tail"/>
</dbReference>